<evidence type="ECO:0000256" key="8">
    <source>
        <dbReference type="ARBA" id="ARBA00022801"/>
    </source>
</evidence>
<dbReference type="GO" id="GO:0006508">
    <property type="term" value="P:proteolysis"/>
    <property type="evidence" value="ECO:0007669"/>
    <property type="project" value="UniProtKB-KW"/>
</dbReference>
<evidence type="ECO:0000313" key="24">
    <source>
        <dbReference type="Proteomes" id="UP001168821"/>
    </source>
</evidence>
<feature type="active site" description="Proton acceptor" evidence="15">
    <location>
        <position position="317"/>
    </location>
</feature>
<dbReference type="InterPro" id="IPR045357">
    <property type="entry name" value="Aminopeptidase_N-like_N"/>
</dbReference>
<sequence>MNLLVVLLIVPAIFAARSPSPLKKRLLHERSKHVSLSKKSLDAEYRLPTDLVPTHYKLDLQLEQDVFETNSFSGVVDIDISVITTTDSFKFHAKNIEIGLIELSSGNSTLDIASTETDSLTDTKSWYTEGDTVHYVASTDFEATNARKAFPCFDEPALKATFDISITFPAHLNAIANTNILNQEDVPGTNLTKVTFETTPIMSTYLVAFVVSDYTCTQGEPIDGTPTEVCSRSETENTRGTALETAPQILRIMEGYTGISYTSSHIGKLTQISIPDYAAGAMENWGLVTYRETYLLWNEEESSNQYQQYVVTIIAHELSHQWFGDLVTLDWWSDVFLNEGFATYFEYHASDKYVPDWELSKQFVVEQLQVALESDSYEWSLPLSSDVQTPSEIDNRFDDISYDKGGSILRMVRYFLGLDAFKAGLTDYIAKNMYLVGTPDILWESFEAYTPEIPATMVEIMSNWTYKSGYPLLTVTASGDDVTISQESFLLSGTSDTTSYVPITYTLSGEDSTNTTTRAWLTPGQDLTLVGVLSGYYRVNYDESLLQKISLALSQPDFSGINVLNRAQIADDLFNLAQAGRTNYSNVLDALSFLENETEYYPWVSSFYVFSYLLRRVGNAELREEFIGYVSGLMGSLYASTPFDVEKPEDQIYTLKQSLTLYYACTFGNADCADNSKEAFVSYRDNAVKPSRNLKDLIYCNGLRYSDNSSLDFDFLWQKYTESQLQTEQEIILEALGCTADADLLQTYLLKTITEGSGIRRQDVYTVYASVYTSGPEGVNAAFDFAITNYLQFVSYFGGSDDLNYLIYVVSNRFTTEEQIQKLRDFSEDPDLDDDIRLSALDALANAENNLEFTQLLEEELKDYFINVS</sequence>
<feature type="chain" id="PRO_5041290274" description="Aminopeptidase" evidence="19">
    <location>
        <begin position="16"/>
        <end position="869"/>
    </location>
</feature>
<comment type="similarity">
    <text evidence="2 18">Belongs to the peptidase M1 family.</text>
</comment>
<keyword evidence="5" id="KW-0336">GPI-anchor</keyword>
<dbReference type="InterPro" id="IPR050344">
    <property type="entry name" value="Peptidase_M1_aminopeptidases"/>
</dbReference>
<dbReference type="Gene3D" id="1.10.390.10">
    <property type="entry name" value="Neutral Protease Domain 2"/>
    <property type="match status" value="1"/>
</dbReference>
<dbReference type="AlphaFoldDB" id="A0AA38J658"/>
<keyword evidence="7 16" id="KW-0479">Metal-binding</keyword>
<evidence type="ECO:0000256" key="19">
    <source>
        <dbReference type="SAM" id="SignalP"/>
    </source>
</evidence>
<feature type="binding site" evidence="16">
    <location>
        <position position="316"/>
    </location>
    <ligand>
        <name>Zn(2+)</name>
        <dbReference type="ChEBI" id="CHEBI:29105"/>
        <note>catalytic</note>
    </ligand>
</feature>
<proteinExistence type="inferred from homology"/>
<evidence type="ECO:0000313" key="23">
    <source>
        <dbReference type="EMBL" id="KAJ3664934.1"/>
    </source>
</evidence>
<feature type="domain" description="ERAP1-like C-terminal" evidence="21">
    <location>
        <begin position="534"/>
        <end position="837"/>
    </location>
</feature>
<name>A0AA38J658_9CUCU</name>
<dbReference type="GO" id="GO:0005737">
    <property type="term" value="C:cytoplasm"/>
    <property type="evidence" value="ECO:0007669"/>
    <property type="project" value="TreeGrafter"/>
</dbReference>
<dbReference type="InterPro" id="IPR024571">
    <property type="entry name" value="ERAP1-like_C_dom"/>
</dbReference>
<dbReference type="InterPro" id="IPR042097">
    <property type="entry name" value="Aminopeptidase_N-like_N_sf"/>
</dbReference>
<feature type="domain" description="Aminopeptidase N-like N-terminal" evidence="22">
    <location>
        <begin position="123"/>
        <end position="206"/>
    </location>
</feature>
<evidence type="ECO:0000256" key="7">
    <source>
        <dbReference type="ARBA" id="ARBA00022723"/>
    </source>
</evidence>
<evidence type="ECO:0000256" key="10">
    <source>
        <dbReference type="ARBA" id="ARBA00023049"/>
    </source>
</evidence>
<evidence type="ECO:0000256" key="6">
    <source>
        <dbReference type="ARBA" id="ARBA00022670"/>
    </source>
</evidence>
<keyword evidence="11" id="KW-0472">Membrane</keyword>
<evidence type="ECO:0000256" key="3">
    <source>
        <dbReference type="ARBA" id="ARBA00022438"/>
    </source>
</evidence>
<dbReference type="GO" id="GO:0098552">
    <property type="term" value="C:side of membrane"/>
    <property type="evidence" value="ECO:0007669"/>
    <property type="project" value="UniProtKB-KW"/>
</dbReference>
<dbReference type="GO" id="GO:0008270">
    <property type="term" value="F:zinc ion binding"/>
    <property type="evidence" value="ECO:0007669"/>
    <property type="project" value="UniProtKB-UniRule"/>
</dbReference>
<keyword evidence="9 16" id="KW-0862">Zinc</keyword>
<evidence type="ECO:0000256" key="9">
    <source>
        <dbReference type="ARBA" id="ARBA00022833"/>
    </source>
</evidence>
<dbReference type="EMBL" id="JALNTZ010000001">
    <property type="protein sequence ID" value="KAJ3664934.1"/>
    <property type="molecule type" value="Genomic_DNA"/>
</dbReference>
<dbReference type="EC" id="3.4.11.-" evidence="18"/>
<feature type="binding site" evidence="16">
    <location>
        <position position="320"/>
    </location>
    <ligand>
        <name>Zn(2+)</name>
        <dbReference type="ChEBI" id="CHEBI:29105"/>
        <note>catalytic</note>
    </ligand>
</feature>
<dbReference type="GO" id="GO:0070006">
    <property type="term" value="F:metalloaminopeptidase activity"/>
    <property type="evidence" value="ECO:0007669"/>
    <property type="project" value="TreeGrafter"/>
</dbReference>
<keyword evidence="10 18" id="KW-0482">Metalloprotease</keyword>
<dbReference type="InterPro" id="IPR014782">
    <property type="entry name" value="Peptidase_M1_dom"/>
</dbReference>
<evidence type="ECO:0000256" key="17">
    <source>
        <dbReference type="PIRSR" id="PIRSR634016-4"/>
    </source>
</evidence>
<evidence type="ECO:0000256" key="16">
    <source>
        <dbReference type="PIRSR" id="PIRSR634016-3"/>
    </source>
</evidence>
<dbReference type="GO" id="GO:0005615">
    <property type="term" value="C:extracellular space"/>
    <property type="evidence" value="ECO:0007669"/>
    <property type="project" value="TreeGrafter"/>
</dbReference>
<evidence type="ECO:0000256" key="4">
    <source>
        <dbReference type="ARBA" id="ARBA00022475"/>
    </source>
</evidence>
<evidence type="ECO:0000256" key="1">
    <source>
        <dbReference type="ARBA" id="ARBA00004609"/>
    </source>
</evidence>
<gene>
    <name evidence="23" type="ORF">Zmor_000466</name>
</gene>
<organism evidence="23 24">
    <name type="scientific">Zophobas morio</name>
    <dbReference type="NCBI Taxonomy" id="2755281"/>
    <lineage>
        <taxon>Eukaryota</taxon>
        <taxon>Metazoa</taxon>
        <taxon>Ecdysozoa</taxon>
        <taxon>Arthropoda</taxon>
        <taxon>Hexapoda</taxon>
        <taxon>Insecta</taxon>
        <taxon>Pterygota</taxon>
        <taxon>Neoptera</taxon>
        <taxon>Endopterygota</taxon>
        <taxon>Coleoptera</taxon>
        <taxon>Polyphaga</taxon>
        <taxon>Cucujiformia</taxon>
        <taxon>Tenebrionidae</taxon>
        <taxon>Zophobas</taxon>
    </lineage>
</organism>
<comment type="cofactor">
    <cofactor evidence="16 18">
        <name>Zn(2+)</name>
        <dbReference type="ChEBI" id="CHEBI:29105"/>
    </cofactor>
    <text evidence="16 18">Binds 1 zinc ion per subunit.</text>
</comment>
<evidence type="ECO:0000259" key="22">
    <source>
        <dbReference type="Pfam" id="PF17900"/>
    </source>
</evidence>
<keyword evidence="12" id="KW-1015">Disulfide bond</keyword>
<evidence type="ECO:0000256" key="11">
    <source>
        <dbReference type="ARBA" id="ARBA00023136"/>
    </source>
</evidence>
<comment type="caution">
    <text evidence="23">The sequence shown here is derived from an EMBL/GenBank/DDBJ whole genome shotgun (WGS) entry which is preliminary data.</text>
</comment>
<feature type="signal peptide" evidence="19">
    <location>
        <begin position="1"/>
        <end position="15"/>
    </location>
</feature>
<evidence type="ECO:0000256" key="12">
    <source>
        <dbReference type="ARBA" id="ARBA00023157"/>
    </source>
</evidence>
<keyword evidence="6 18" id="KW-0645">Protease</keyword>
<evidence type="ECO:0000256" key="15">
    <source>
        <dbReference type="PIRSR" id="PIRSR634016-1"/>
    </source>
</evidence>
<evidence type="ECO:0000259" key="20">
    <source>
        <dbReference type="Pfam" id="PF01433"/>
    </source>
</evidence>
<feature type="domain" description="Peptidase M1 membrane alanine aminopeptidase" evidence="20">
    <location>
        <begin position="242"/>
        <end position="464"/>
    </location>
</feature>
<dbReference type="PANTHER" id="PTHR11533:SF301">
    <property type="entry name" value="AMINOPEPTIDASE"/>
    <property type="match status" value="1"/>
</dbReference>
<keyword evidence="14" id="KW-0449">Lipoprotein</keyword>
<dbReference type="InterPro" id="IPR001930">
    <property type="entry name" value="Peptidase_M1"/>
</dbReference>
<dbReference type="InterPro" id="IPR027268">
    <property type="entry name" value="Peptidase_M4/M1_CTD_sf"/>
</dbReference>
<reference evidence="23" key="1">
    <citation type="journal article" date="2023" name="G3 (Bethesda)">
        <title>Whole genome assemblies of Zophobas morio and Tenebrio molitor.</title>
        <authorList>
            <person name="Kaur S."/>
            <person name="Stinson S.A."/>
            <person name="diCenzo G.C."/>
        </authorList>
    </citation>
    <scope>NUCLEOTIDE SEQUENCE</scope>
    <source>
        <strain evidence="23">QUZm001</strain>
    </source>
</reference>
<dbReference type="Pfam" id="PF17900">
    <property type="entry name" value="Peptidase_M1_N"/>
    <property type="match status" value="1"/>
</dbReference>
<evidence type="ECO:0000256" key="13">
    <source>
        <dbReference type="ARBA" id="ARBA00023180"/>
    </source>
</evidence>
<keyword evidence="3 18" id="KW-0031">Aminopeptidase</keyword>
<dbReference type="Pfam" id="PF11838">
    <property type="entry name" value="ERAP1_C"/>
    <property type="match status" value="1"/>
</dbReference>
<feature type="site" description="Transition state stabilizer" evidence="17">
    <location>
        <position position="402"/>
    </location>
</feature>
<feature type="binding site" evidence="16">
    <location>
        <position position="339"/>
    </location>
    <ligand>
        <name>Zn(2+)</name>
        <dbReference type="ChEBI" id="CHEBI:29105"/>
        <note>catalytic</note>
    </ligand>
</feature>
<dbReference type="SUPFAM" id="SSF63737">
    <property type="entry name" value="Leukotriene A4 hydrolase N-terminal domain"/>
    <property type="match status" value="1"/>
</dbReference>
<dbReference type="PRINTS" id="PR00756">
    <property type="entry name" value="ALADIPTASE"/>
</dbReference>
<evidence type="ECO:0000259" key="21">
    <source>
        <dbReference type="Pfam" id="PF11838"/>
    </source>
</evidence>
<dbReference type="InterPro" id="IPR034016">
    <property type="entry name" value="M1_APN-typ"/>
</dbReference>
<evidence type="ECO:0000256" key="14">
    <source>
        <dbReference type="ARBA" id="ARBA00023288"/>
    </source>
</evidence>
<dbReference type="FunFam" id="1.10.390.10:FF:000013">
    <property type="entry name" value="Aminopeptidase N"/>
    <property type="match status" value="1"/>
</dbReference>
<dbReference type="FunFam" id="1.25.50.20:FF:000001">
    <property type="entry name" value="Aminopeptidase"/>
    <property type="match status" value="1"/>
</dbReference>
<keyword evidence="4" id="KW-1003">Cell membrane</keyword>
<accession>A0AA38J658</accession>
<comment type="subcellular location">
    <subcellularLocation>
        <location evidence="1">Cell membrane</location>
        <topology evidence="1">Lipid-anchor</topology>
        <topology evidence="1">GPI-anchor</topology>
    </subcellularLocation>
</comment>
<dbReference type="Gene3D" id="1.25.50.20">
    <property type="match status" value="1"/>
</dbReference>
<keyword evidence="19" id="KW-0732">Signal</keyword>
<dbReference type="Proteomes" id="UP001168821">
    <property type="component" value="Unassembled WGS sequence"/>
</dbReference>
<keyword evidence="24" id="KW-1185">Reference proteome</keyword>
<dbReference type="Gene3D" id="2.60.40.1730">
    <property type="entry name" value="tricorn interacting facor f3 domain"/>
    <property type="match status" value="2"/>
</dbReference>
<dbReference type="GO" id="GO:0005886">
    <property type="term" value="C:plasma membrane"/>
    <property type="evidence" value="ECO:0007669"/>
    <property type="project" value="UniProtKB-SubCell"/>
</dbReference>
<protein>
    <recommendedName>
        <fullName evidence="18">Aminopeptidase</fullName>
        <ecNumber evidence="18">3.4.11.-</ecNumber>
    </recommendedName>
</protein>
<dbReference type="CDD" id="cd09601">
    <property type="entry name" value="M1_APN-Q_like"/>
    <property type="match status" value="1"/>
</dbReference>
<dbReference type="Pfam" id="PF01433">
    <property type="entry name" value="Peptidase_M1"/>
    <property type="match status" value="1"/>
</dbReference>
<evidence type="ECO:0000256" key="2">
    <source>
        <dbReference type="ARBA" id="ARBA00010136"/>
    </source>
</evidence>
<dbReference type="GO" id="GO:0043171">
    <property type="term" value="P:peptide catabolic process"/>
    <property type="evidence" value="ECO:0007669"/>
    <property type="project" value="TreeGrafter"/>
</dbReference>
<evidence type="ECO:0000256" key="5">
    <source>
        <dbReference type="ARBA" id="ARBA00022622"/>
    </source>
</evidence>
<evidence type="ECO:0000256" key="18">
    <source>
        <dbReference type="RuleBase" id="RU364040"/>
    </source>
</evidence>
<keyword evidence="13" id="KW-0325">Glycoprotein</keyword>
<dbReference type="GO" id="GO:0042277">
    <property type="term" value="F:peptide binding"/>
    <property type="evidence" value="ECO:0007669"/>
    <property type="project" value="TreeGrafter"/>
</dbReference>
<dbReference type="Gene3D" id="2.60.40.1910">
    <property type="match status" value="1"/>
</dbReference>
<dbReference type="SUPFAM" id="SSF55486">
    <property type="entry name" value="Metalloproteases ('zincins'), catalytic domain"/>
    <property type="match status" value="1"/>
</dbReference>
<dbReference type="PANTHER" id="PTHR11533">
    <property type="entry name" value="PROTEASE M1 ZINC METALLOPROTEASE"/>
    <property type="match status" value="1"/>
</dbReference>
<keyword evidence="8 18" id="KW-0378">Hydrolase</keyword>